<keyword evidence="2" id="KW-1185">Reference proteome</keyword>
<dbReference type="EMBL" id="FNNG01000002">
    <property type="protein sequence ID" value="SDW36928.1"/>
    <property type="molecule type" value="Genomic_DNA"/>
</dbReference>
<name>A0A1H2SZA8_9FIRM</name>
<evidence type="ECO:0000313" key="2">
    <source>
        <dbReference type="Proteomes" id="UP000198828"/>
    </source>
</evidence>
<gene>
    <name evidence="1" type="ORF">SAMN05660923_00590</name>
</gene>
<organism evidence="1 2">
    <name type="scientific">Tepidimicrobium xylanilyticum</name>
    <dbReference type="NCBI Taxonomy" id="1123352"/>
    <lineage>
        <taxon>Bacteria</taxon>
        <taxon>Bacillati</taxon>
        <taxon>Bacillota</taxon>
        <taxon>Tissierellia</taxon>
        <taxon>Tissierellales</taxon>
        <taxon>Tepidimicrobiaceae</taxon>
        <taxon>Tepidimicrobium</taxon>
    </lineage>
</organism>
<sequence>MYTTHIIEGFHRQLSKVTKTKSVFPSDQALEKNIVSSKSEYHKEMDSEI</sequence>
<evidence type="ECO:0008006" key="3">
    <source>
        <dbReference type="Google" id="ProtNLM"/>
    </source>
</evidence>
<dbReference type="AlphaFoldDB" id="A0A1H2SZA8"/>
<protein>
    <recommendedName>
        <fullName evidence="3">Transposase, Mutator family</fullName>
    </recommendedName>
</protein>
<reference evidence="1 2" key="1">
    <citation type="submission" date="2016-10" db="EMBL/GenBank/DDBJ databases">
        <authorList>
            <person name="de Groot N.N."/>
        </authorList>
    </citation>
    <scope>NUCLEOTIDE SEQUENCE [LARGE SCALE GENOMIC DNA]</scope>
    <source>
        <strain evidence="1 2">DSM 23310</strain>
    </source>
</reference>
<evidence type="ECO:0000313" key="1">
    <source>
        <dbReference type="EMBL" id="SDW36928.1"/>
    </source>
</evidence>
<dbReference type="Proteomes" id="UP000198828">
    <property type="component" value="Unassembled WGS sequence"/>
</dbReference>
<accession>A0A1H2SZA8</accession>
<proteinExistence type="predicted"/>